<dbReference type="InterPro" id="IPR036477">
    <property type="entry name" value="Formyl_transf_N_sf"/>
</dbReference>
<dbReference type="InterPro" id="IPR041711">
    <property type="entry name" value="Met-tRNA-FMT_N"/>
</dbReference>
<dbReference type="InterPro" id="IPR011034">
    <property type="entry name" value="Formyl_transferase-like_C_sf"/>
</dbReference>
<reference evidence="6 7" key="1">
    <citation type="journal article" date="2016" name="Nat. Commun.">
        <title>Thousands of microbial genomes shed light on interconnected biogeochemical processes in an aquifer system.</title>
        <authorList>
            <person name="Anantharaman K."/>
            <person name="Brown C.T."/>
            <person name="Hug L.A."/>
            <person name="Sharon I."/>
            <person name="Castelle C.J."/>
            <person name="Probst A.J."/>
            <person name="Thomas B.C."/>
            <person name="Singh A."/>
            <person name="Wilkins M.J."/>
            <person name="Karaoz U."/>
            <person name="Brodie E.L."/>
            <person name="Williams K.H."/>
            <person name="Hubbard S.S."/>
            <person name="Banfield J.F."/>
        </authorList>
    </citation>
    <scope>NUCLEOTIDE SEQUENCE [LARGE SCALE GENOMIC DNA]</scope>
</reference>
<dbReference type="Pfam" id="PF00551">
    <property type="entry name" value="Formyl_trans_N"/>
    <property type="match status" value="1"/>
</dbReference>
<organism evidence="6 7">
    <name type="scientific">Candidatus Blackburnbacteria bacterium RIFCSPHIGHO2_01_FULL_43_15b</name>
    <dbReference type="NCBI Taxonomy" id="1797513"/>
    <lineage>
        <taxon>Bacteria</taxon>
        <taxon>Candidatus Blackburniibacteriota</taxon>
    </lineage>
</organism>
<gene>
    <name evidence="6" type="ORF">A2782_00285</name>
</gene>
<dbReference type="SUPFAM" id="SSF50486">
    <property type="entry name" value="FMT C-terminal domain-like"/>
    <property type="match status" value="1"/>
</dbReference>
<dbReference type="CDD" id="cd08646">
    <property type="entry name" value="FMT_core_Met-tRNA-FMT_N"/>
    <property type="match status" value="1"/>
</dbReference>
<evidence type="ECO:0000259" key="5">
    <source>
        <dbReference type="Pfam" id="PF00551"/>
    </source>
</evidence>
<comment type="similarity">
    <text evidence="1">Belongs to the Fmt family.</text>
</comment>
<dbReference type="EMBL" id="MHBW01000030">
    <property type="protein sequence ID" value="OGY08203.1"/>
    <property type="molecule type" value="Genomic_DNA"/>
</dbReference>
<dbReference type="PANTHER" id="PTHR11138">
    <property type="entry name" value="METHIONYL-TRNA FORMYLTRANSFERASE"/>
    <property type="match status" value="1"/>
</dbReference>
<evidence type="ECO:0000313" key="7">
    <source>
        <dbReference type="Proteomes" id="UP000177967"/>
    </source>
</evidence>
<evidence type="ECO:0000256" key="3">
    <source>
        <dbReference type="ARBA" id="ARBA00022679"/>
    </source>
</evidence>
<evidence type="ECO:0000313" key="6">
    <source>
        <dbReference type="EMBL" id="OGY08203.1"/>
    </source>
</evidence>
<dbReference type="GO" id="GO:0004479">
    <property type="term" value="F:methionyl-tRNA formyltransferase activity"/>
    <property type="evidence" value="ECO:0007669"/>
    <property type="project" value="UniProtKB-EC"/>
</dbReference>
<sequence>MAKIVFFSSSHRALPALELLRKNLEIVGVISQPDKLSGRKMKLTPTTISTYAQEQNLPLLKPEKLDADAIAWIAKKKPDVLLLSYYGLWIPPELFNLTPAGILVTHPSLLPKWRCGSPVQATILSGQEQTGVTLMKMDEQFDHGPTVAVEPDTVLDNDGQETLYTRLFTKGAELAIKVLPDYLNGRIKPIPQDHSKATFARHITREDGFITPQLLNAAMQGETSEGSPWKIRWMLDSNKRPFNLQPSTFALERFIRAMSPWPGAWSTVIVNSDSGKVTKRLKLLRSHRTRSDSEGGKLKLDEVQLEGKNPVSWKQFRQWQPQPLSELFGVE</sequence>
<dbReference type="STRING" id="1797513.A2782_00285"/>
<dbReference type="Proteomes" id="UP000177967">
    <property type="component" value="Unassembled WGS sequence"/>
</dbReference>
<dbReference type="Gene3D" id="3.40.50.12230">
    <property type="match status" value="1"/>
</dbReference>
<evidence type="ECO:0000256" key="2">
    <source>
        <dbReference type="ARBA" id="ARBA00012261"/>
    </source>
</evidence>
<dbReference type="SUPFAM" id="SSF53328">
    <property type="entry name" value="Formyltransferase"/>
    <property type="match status" value="1"/>
</dbReference>
<keyword evidence="4" id="KW-0648">Protein biosynthesis</keyword>
<protein>
    <recommendedName>
        <fullName evidence="2">methionyl-tRNA formyltransferase</fullName>
        <ecNumber evidence="2">2.1.2.9</ecNumber>
    </recommendedName>
</protein>
<dbReference type="InterPro" id="IPR044135">
    <property type="entry name" value="Met-tRNA-FMT_C"/>
</dbReference>
<name>A0A1G1UYI7_9BACT</name>
<proteinExistence type="inferred from homology"/>
<dbReference type="EC" id="2.1.2.9" evidence="2"/>
<evidence type="ECO:0000256" key="1">
    <source>
        <dbReference type="ARBA" id="ARBA00010699"/>
    </source>
</evidence>
<dbReference type="CDD" id="cd08704">
    <property type="entry name" value="Met_tRNA_FMT_C"/>
    <property type="match status" value="1"/>
</dbReference>
<comment type="caution">
    <text evidence="6">The sequence shown here is derived from an EMBL/GenBank/DDBJ whole genome shotgun (WGS) entry which is preliminary data.</text>
</comment>
<dbReference type="InterPro" id="IPR002376">
    <property type="entry name" value="Formyl_transf_N"/>
</dbReference>
<feature type="domain" description="Formyl transferase N-terminal" evidence="5">
    <location>
        <begin position="17"/>
        <end position="178"/>
    </location>
</feature>
<accession>A0A1G1UYI7</accession>
<dbReference type="PANTHER" id="PTHR11138:SF5">
    <property type="entry name" value="METHIONYL-TRNA FORMYLTRANSFERASE, MITOCHONDRIAL"/>
    <property type="match status" value="1"/>
</dbReference>
<keyword evidence="3" id="KW-0808">Transferase</keyword>
<dbReference type="AlphaFoldDB" id="A0A1G1UYI7"/>
<evidence type="ECO:0000256" key="4">
    <source>
        <dbReference type="ARBA" id="ARBA00022917"/>
    </source>
</evidence>
<dbReference type="GO" id="GO:0005829">
    <property type="term" value="C:cytosol"/>
    <property type="evidence" value="ECO:0007669"/>
    <property type="project" value="TreeGrafter"/>
</dbReference>